<dbReference type="Proteomes" id="UP000823619">
    <property type="component" value="Unassembled WGS sequence"/>
</dbReference>
<dbReference type="EMBL" id="JADIMO010000086">
    <property type="protein sequence ID" value="MBO8445359.1"/>
    <property type="molecule type" value="Genomic_DNA"/>
</dbReference>
<organism evidence="2 3">
    <name type="scientific">Candidatus Cryptobacteroides merdavium</name>
    <dbReference type="NCBI Taxonomy" id="2840769"/>
    <lineage>
        <taxon>Bacteria</taxon>
        <taxon>Pseudomonadati</taxon>
        <taxon>Bacteroidota</taxon>
        <taxon>Bacteroidia</taxon>
        <taxon>Bacteroidales</taxon>
        <taxon>Candidatus Cryptobacteroides</taxon>
    </lineage>
</organism>
<dbReference type="Pfam" id="PF12741">
    <property type="entry name" value="SusD-like"/>
    <property type="match status" value="1"/>
</dbReference>
<evidence type="ECO:0000313" key="2">
    <source>
        <dbReference type="EMBL" id="MBO8445359.1"/>
    </source>
</evidence>
<dbReference type="Gene3D" id="1.25.40.390">
    <property type="match status" value="1"/>
</dbReference>
<keyword evidence="2" id="KW-0449">Lipoprotein</keyword>
<protein>
    <submittedName>
        <fullName evidence="2">SusD/RagB family nutrient-binding outer membrane lipoprotein</fullName>
    </submittedName>
</protein>
<gene>
    <name evidence="2" type="ORF">IAC23_06670</name>
</gene>
<keyword evidence="1" id="KW-0732">Signal</keyword>
<dbReference type="InterPro" id="IPR024302">
    <property type="entry name" value="SusD-like"/>
</dbReference>
<dbReference type="CDD" id="cd08977">
    <property type="entry name" value="SusD"/>
    <property type="match status" value="1"/>
</dbReference>
<name>A0A9D9EI12_9BACT</name>
<dbReference type="SUPFAM" id="SSF48452">
    <property type="entry name" value="TPR-like"/>
    <property type="match status" value="1"/>
</dbReference>
<evidence type="ECO:0000313" key="3">
    <source>
        <dbReference type="Proteomes" id="UP000823619"/>
    </source>
</evidence>
<sequence length="550" mass="60342">MDINMIKRSLVIAAAAALFMSCTANYMDINRNPYGVTDDEMQRDGYAVRAALIGIANGVISPDVNTTQFTECLLGGTMGGYLADANSGWANTISNYNPTDNWTNVFMKSSWIIPTVYANYRLLHQVTDDQVIWAVGDIVKVAAMHRVADTYGPIPYSKIGQNGEINVPYDSQMDVYKTMFNELDSAIDILMPERQNNFSPSADVIYGGIIDNWIKLANSLKLRLAMRISYADPVLSKEMAEEAVRHEVGVMTSNADNAVFSSWGTDGNTINRSVEYNMVTVHDDGSACITQSGDSHAAADIISYMNGYQDPRRSAYFTQSEWPAPADTYVGMRRGIVVPNHNTVGHQYSGVNIGVDSPAYWMTAAEVAFLEAEAVAVFNYDMGTDARSAYERGISLSFEQWGVTGAEQYMADNVLTPGAYNDPAGSNSIAAQSSVTIAWDDDASVEKKQERIIIQKWIANWLLGNEAWADWRRTGYPHLFPCTDAGNKSGGLVDNVQGARRMEYPDDEATSNTVNYNAAVDMLGGNGDVMATRLEFDCKSNNPAYTGYGN</sequence>
<dbReference type="InterPro" id="IPR011990">
    <property type="entry name" value="TPR-like_helical_dom_sf"/>
</dbReference>
<proteinExistence type="predicted"/>
<accession>A0A9D9EI12</accession>
<comment type="caution">
    <text evidence="2">The sequence shown here is derived from an EMBL/GenBank/DDBJ whole genome shotgun (WGS) entry which is preliminary data.</text>
</comment>
<feature type="chain" id="PRO_5039504656" evidence="1">
    <location>
        <begin position="27"/>
        <end position="550"/>
    </location>
</feature>
<reference evidence="2" key="1">
    <citation type="submission" date="2020-10" db="EMBL/GenBank/DDBJ databases">
        <authorList>
            <person name="Gilroy R."/>
        </authorList>
    </citation>
    <scope>NUCLEOTIDE SEQUENCE</scope>
    <source>
        <strain evidence="2">D5-748</strain>
    </source>
</reference>
<dbReference type="AlphaFoldDB" id="A0A9D9EI12"/>
<reference evidence="2" key="2">
    <citation type="journal article" date="2021" name="PeerJ">
        <title>Extensive microbial diversity within the chicken gut microbiome revealed by metagenomics and culture.</title>
        <authorList>
            <person name="Gilroy R."/>
            <person name="Ravi A."/>
            <person name="Getino M."/>
            <person name="Pursley I."/>
            <person name="Horton D.L."/>
            <person name="Alikhan N.F."/>
            <person name="Baker D."/>
            <person name="Gharbi K."/>
            <person name="Hall N."/>
            <person name="Watson M."/>
            <person name="Adriaenssens E.M."/>
            <person name="Foster-Nyarko E."/>
            <person name="Jarju S."/>
            <person name="Secka A."/>
            <person name="Antonio M."/>
            <person name="Oren A."/>
            <person name="Chaudhuri R.R."/>
            <person name="La Ragione R."/>
            <person name="Hildebrand F."/>
            <person name="Pallen M.J."/>
        </authorList>
    </citation>
    <scope>NUCLEOTIDE SEQUENCE</scope>
    <source>
        <strain evidence="2">D5-748</strain>
    </source>
</reference>
<feature type="signal peptide" evidence="1">
    <location>
        <begin position="1"/>
        <end position="26"/>
    </location>
</feature>
<dbReference type="PROSITE" id="PS51257">
    <property type="entry name" value="PROKAR_LIPOPROTEIN"/>
    <property type="match status" value="1"/>
</dbReference>
<evidence type="ECO:0000256" key="1">
    <source>
        <dbReference type="SAM" id="SignalP"/>
    </source>
</evidence>